<accession>A0ABW3CDF1</accession>
<evidence type="ECO:0000256" key="6">
    <source>
        <dbReference type="ARBA" id="ARBA00022692"/>
    </source>
</evidence>
<dbReference type="PANTHER" id="PTHR30009:SF20">
    <property type="entry name" value="PTS SYSTEM GLUCOSE-SPECIFIC EIICB COMPONENT-RELATED"/>
    <property type="match status" value="1"/>
</dbReference>
<evidence type="ECO:0000256" key="1">
    <source>
        <dbReference type="ARBA" id="ARBA00004651"/>
    </source>
</evidence>
<evidence type="ECO:0000259" key="11">
    <source>
        <dbReference type="PROSITE" id="PS51103"/>
    </source>
</evidence>
<evidence type="ECO:0000256" key="10">
    <source>
        <dbReference type="SAM" id="Phobius"/>
    </source>
</evidence>
<feature type="transmembrane region" description="Helical" evidence="10">
    <location>
        <begin position="80"/>
        <end position="102"/>
    </location>
</feature>
<comment type="subcellular location">
    <subcellularLocation>
        <location evidence="1">Cell membrane</location>
        <topology evidence="1">Multi-pass membrane protein</topology>
    </subcellularLocation>
</comment>
<dbReference type="InterPro" id="IPR050429">
    <property type="entry name" value="PTS_Glucose_EIICBA"/>
</dbReference>
<proteinExistence type="predicted"/>
<feature type="compositionally biased region" description="Basic and acidic residues" evidence="9">
    <location>
        <begin position="118"/>
        <end position="139"/>
    </location>
</feature>
<evidence type="ECO:0000256" key="9">
    <source>
        <dbReference type="SAM" id="MobiDB-lite"/>
    </source>
</evidence>
<feature type="region of interest" description="Disordered" evidence="9">
    <location>
        <begin position="112"/>
        <end position="139"/>
    </location>
</feature>
<keyword evidence="5" id="KW-0598">Phosphotransferase system</keyword>
<evidence type="ECO:0000256" key="3">
    <source>
        <dbReference type="ARBA" id="ARBA00022475"/>
    </source>
</evidence>
<keyword evidence="7 10" id="KW-1133">Transmembrane helix</keyword>
<dbReference type="PROSITE" id="PS51103">
    <property type="entry name" value="PTS_EIIC_TYPE_1"/>
    <property type="match status" value="1"/>
</dbReference>
<gene>
    <name evidence="12" type="ORF">ACFQ07_08970</name>
</gene>
<comment type="caution">
    <text evidence="12">The sequence shown here is derived from an EMBL/GenBank/DDBJ whole genome shotgun (WGS) entry which is preliminary data.</text>
</comment>
<keyword evidence="6 10" id="KW-0812">Transmembrane</keyword>
<name>A0ABW3CDF1_9ACTN</name>
<dbReference type="InterPro" id="IPR013013">
    <property type="entry name" value="PTS_EIIC_1"/>
</dbReference>
<keyword evidence="3" id="KW-1003">Cell membrane</keyword>
<dbReference type="InterPro" id="IPR003352">
    <property type="entry name" value="PTS_EIIC"/>
</dbReference>
<reference evidence="13" key="1">
    <citation type="journal article" date="2019" name="Int. J. Syst. Evol. Microbiol.">
        <title>The Global Catalogue of Microorganisms (GCM) 10K type strain sequencing project: providing services to taxonomists for standard genome sequencing and annotation.</title>
        <authorList>
            <consortium name="The Broad Institute Genomics Platform"/>
            <consortium name="The Broad Institute Genome Sequencing Center for Infectious Disease"/>
            <person name="Wu L."/>
            <person name="Ma J."/>
        </authorList>
    </citation>
    <scope>NUCLEOTIDE SEQUENCE [LARGE SCALE GENOMIC DNA]</scope>
    <source>
        <strain evidence="13">JCM 31696</strain>
    </source>
</reference>
<feature type="domain" description="PTS EIIC type-1" evidence="11">
    <location>
        <begin position="1"/>
        <end position="114"/>
    </location>
</feature>
<keyword evidence="2" id="KW-0813">Transport</keyword>
<feature type="non-terminal residue" evidence="12">
    <location>
        <position position="1"/>
    </location>
</feature>
<protein>
    <submittedName>
        <fullName evidence="12">PTS transporter subunit EIIC</fullName>
    </submittedName>
</protein>
<evidence type="ECO:0000256" key="2">
    <source>
        <dbReference type="ARBA" id="ARBA00022448"/>
    </source>
</evidence>
<evidence type="ECO:0000256" key="8">
    <source>
        <dbReference type="ARBA" id="ARBA00023136"/>
    </source>
</evidence>
<keyword evidence="8 10" id="KW-0472">Membrane</keyword>
<keyword evidence="13" id="KW-1185">Reference proteome</keyword>
<evidence type="ECO:0000313" key="13">
    <source>
        <dbReference type="Proteomes" id="UP001597083"/>
    </source>
</evidence>
<evidence type="ECO:0000313" key="12">
    <source>
        <dbReference type="EMBL" id="MFD0852353.1"/>
    </source>
</evidence>
<dbReference type="PANTHER" id="PTHR30009">
    <property type="entry name" value="CYTOCHROME C-TYPE SYNTHESIS PROTEIN AND PTS TRANSMEMBRANE COMPONENT"/>
    <property type="match status" value="1"/>
</dbReference>
<dbReference type="EMBL" id="JBHTIR010001277">
    <property type="protein sequence ID" value="MFD0852353.1"/>
    <property type="molecule type" value="Genomic_DNA"/>
</dbReference>
<sequence>RGAVGGLMVSAALTAFVTGITEPIEFAFMFVAPALYAIHVVLTGLSTYLMAAAGAQLGFTFSAGLIDMLLNSTKGNTRELPLIVGLGVVYFLVYYAVFSFVIRRFNLPTPGREPDEDPHDHDPDTPHDDTEARTRFWGH</sequence>
<keyword evidence="4" id="KW-0762">Sugar transport</keyword>
<evidence type="ECO:0000256" key="4">
    <source>
        <dbReference type="ARBA" id="ARBA00022597"/>
    </source>
</evidence>
<dbReference type="Proteomes" id="UP001597083">
    <property type="component" value="Unassembled WGS sequence"/>
</dbReference>
<evidence type="ECO:0000256" key="7">
    <source>
        <dbReference type="ARBA" id="ARBA00022989"/>
    </source>
</evidence>
<feature type="transmembrane region" description="Helical" evidence="10">
    <location>
        <begin position="35"/>
        <end position="59"/>
    </location>
</feature>
<organism evidence="12 13">
    <name type="scientific">Actinomadura adrarensis</name>
    <dbReference type="NCBI Taxonomy" id="1819600"/>
    <lineage>
        <taxon>Bacteria</taxon>
        <taxon>Bacillati</taxon>
        <taxon>Actinomycetota</taxon>
        <taxon>Actinomycetes</taxon>
        <taxon>Streptosporangiales</taxon>
        <taxon>Thermomonosporaceae</taxon>
        <taxon>Actinomadura</taxon>
    </lineage>
</organism>
<dbReference type="Pfam" id="PF02378">
    <property type="entry name" value="PTS_EIIC"/>
    <property type="match status" value="1"/>
</dbReference>
<evidence type="ECO:0000256" key="5">
    <source>
        <dbReference type="ARBA" id="ARBA00022683"/>
    </source>
</evidence>